<dbReference type="PANTHER" id="PTHR13501:SF8">
    <property type="entry name" value="LARGE RIBOSOMAL SUBUNIT PROTEIN UL22M"/>
    <property type="match status" value="1"/>
</dbReference>
<dbReference type="InterPro" id="IPR018260">
    <property type="entry name" value="Ribosomal_uL22_CS"/>
</dbReference>
<dbReference type="GO" id="GO:0022625">
    <property type="term" value="C:cytosolic large ribosomal subunit"/>
    <property type="evidence" value="ECO:0007669"/>
    <property type="project" value="TreeGrafter"/>
</dbReference>
<dbReference type="InterPro" id="IPR001063">
    <property type="entry name" value="Ribosomal_uL22"/>
</dbReference>
<comment type="function">
    <text evidence="10 13">This protein binds specifically to 23S rRNA; its binding is stimulated by other ribosomal proteins, e.g., L4, L17, and L20. It is important during the early stages of 50S assembly. It makes multiple contacts with different domains of the 23S rRNA in the assembled 50S subunit and ribosome.</text>
</comment>
<dbReference type="Proteomes" id="UP000515976">
    <property type="component" value="Chromosome"/>
</dbReference>
<dbReference type="GO" id="GO:0003735">
    <property type="term" value="F:structural constituent of ribosome"/>
    <property type="evidence" value="ECO:0007669"/>
    <property type="project" value="InterPro"/>
</dbReference>
<dbReference type="SUPFAM" id="SSF54843">
    <property type="entry name" value="Ribosomal protein L22"/>
    <property type="match status" value="1"/>
</dbReference>
<dbReference type="GO" id="GO:0019843">
    <property type="term" value="F:rRNA binding"/>
    <property type="evidence" value="ECO:0007669"/>
    <property type="project" value="UniProtKB-UniRule"/>
</dbReference>
<evidence type="ECO:0000256" key="11">
    <source>
        <dbReference type="RuleBase" id="RU004005"/>
    </source>
</evidence>
<evidence type="ECO:0000256" key="12">
    <source>
        <dbReference type="RuleBase" id="RU004006"/>
    </source>
</evidence>
<evidence type="ECO:0000256" key="9">
    <source>
        <dbReference type="ARBA" id="ARBA00035207"/>
    </source>
</evidence>
<name>A0A7G9QZ74_9MICO</name>
<gene>
    <name evidence="10 14" type="primary">rplV</name>
    <name evidence="14" type="ORF">H9L10_10025</name>
</gene>
<sequence>MATENTVLESRAVARHVRVTPMKARRVVDLIRGKDASEAVSVLRFAPQGASDQVRKVLESAIANARVRADQAAERFDERELVVAKAFVDEGPTMKRFRPRAQGRAGRINKRTSHITVVVAPKPATTTNGGTR</sequence>
<keyword evidence="4 10" id="KW-0699">rRNA-binding</keyword>
<comment type="subunit">
    <text evidence="3 10 12">Part of the 50S ribosomal subunit.</text>
</comment>
<keyword evidence="15" id="KW-1185">Reference proteome</keyword>
<comment type="function">
    <text evidence="8">This protein binds specifically to 23S rRNA; its binding is stimulated by other ribosomal proteins, e.g. L4, L17, and L20. It is important during the early stages of 50S assembly. It makes multiple contacts with different domains of the 23S rRNA in the assembled 50S subunit and ribosome.</text>
</comment>
<dbReference type="NCBIfam" id="TIGR01044">
    <property type="entry name" value="rplV_bact"/>
    <property type="match status" value="1"/>
</dbReference>
<evidence type="ECO:0000256" key="3">
    <source>
        <dbReference type="ARBA" id="ARBA00011838"/>
    </source>
</evidence>
<dbReference type="PANTHER" id="PTHR13501">
    <property type="entry name" value="CHLOROPLAST 50S RIBOSOMAL PROTEIN L22-RELATED"/>
    <property type="match status" value="1"/>
</dbReference>
<dbReference type="CDD" id="cd00336">
    <property type="entry name" value="Ribosomal_L22"/>
    <property type="match status" value="1"/>
</dbReference>
<evidence type="ECO:0000313" key="14">
    <source>
        <dbReference type="EMBL" id="QNN48649.1"/>
    </source>
</evidence>
<proteinExistence type="inferred from homology"/>
<dbReference type="Gene3D" id="3.90.470.10">
    <property type="entry name" value="Ribosomal protein L22/L17"/>
    <property type="match status" value="1"/>
</dbReference>
<dbReference type="HAMAP" id="MF_01331_B">
    <property type="entry name" value="Ribosomal_uL22_B"/>
    <property type="match status" value="1"/>
</dbReference>
<dbReference type="RefSeq" id="WP_166099939.1">
    <property type="nucleotide sequence ID" value="NZ_BMMY01000003.1"/>
</dbReference>
<keyword evidence="5 10" id="KW-0694">RNA-binding</keyword>
<dbReference type="InterPro" id="IPR036394">
    <property type="entry name" value="Ribosomal_uL22_sf"/>
</dbReference>
<protein>
    <recommendedName>
        <fullName evidence="9 10">Large ribosomal subunit protein uL22</fullName>
    </recommendedName>
</protein>
<keyword evidence="7 10" id="KW-0687">Ribonucleoprotein</keyword>
<reference evidence="14 15" key="1">
    <citation type="submission" date="2020-08" db="EMBL/GenBank/DDBJ databases">
        <title>Genome sequence of Phycicoccus endophyticus JCM 31784T.</title>
        <authorList>
            <person name="Hyun D.-W."/>
            <person name="Bae J.-W."/>
        </authorList>
    </citation>
    <scope>NUCLEOTIDE SEQUENCE [LARGE SCALE GENOMIC DNA]</scope>
    <source>
        <strain evidence="14 15">JCM 31784</strain>
    </source>
</reference>
<evidence type="ECO:0000256" key="8">
    <source>
        <dbReference type="ARBA" id="ARBA00025084"/>
    </source>
</evidence>
<comment type="function">
    <text evidence="1 10">The globular domain of the protein is located near the polypeptide exit tunnel on the outside of the subunit, while an extended beta-hairpin is found that lines the wall of the exit tunnel in the center of the 70S ribosome.</text>
</comment>
<dbReference type="PROSITE" id="PS00464">
    <property type="entry name" value="RIBOSOMAL_L22"/>
    <property type="match status" value="1"/>
</dbReference>
<dbReference type="InterPro" id="IPR047867">
    <property type="entry name" value="Ribosomal_uL22_bac/org-type"/>
</dbReference>
<evidence type="ECO:0000256" key="7">
    <source>
        <dbReference type="ARBA" id="ARBA00023274"/>
    </source>
</evidence>
<evidence type="ECO:0000256" key="6">
    <source>
        <dbReference type="ARBA" id="ARBA00022980"/>
    </source>
</evidence>
<evidence type="ECO:0000313" key="15">
    <source>
        <dbReference type="Proteomes" id="UP000515976"/>
    </source>
</evidence>
<dbReference type="AlphaFoldDB" id="A0A7G9QZ74"/>
<evidence type="ECO:0000256" key="2">
    <source>
        <dbReference type="ARBA" id="ARBA00009451"/>
    </source>
</evidence>
<comment type="similarity">
    <text evidence="2 10 11">Belongs to the universal ribosomal protein uL22 family.</text>
</comment>
<organism evidence="14 15">
    <name type="scientific">Phycicoccus endophyticus</name>
    <dbReference type="NCBI Taxonomy" id="1690220"/>
    <lineage>
        <taxon>Bacteria</taxon>
        <taxon>Bacillati</taxon>
        <taxon>Actinomycetota</taxon>
        <taxon>Actinomycetes</taxon>
        <taxon>Micrococcales</taxon>
        <taxon>Intrasporangiaceae</taxon>
        <taxon>Phycicoccus</taxon>
    </lineage>
</organism>
<dbReference type="KEGG" id="pei:H9L10_10025"/>
<accession>A0A7G9QZ74</accession>
<evidence type="ECO:0000256" key="13">
    <source>
        <dbReference type="RuleBase" id="RU004008"/>
    </source>
</evidence>
<dbReference type="InterPro" id="IPR005727">
    <property type="entry name" value="Ribosomal_uL22_bac/chlpt-type"/>
</dbReference>
<dbReference type="Pfam" id="PF00237">
    <property type="entry name" value="Ribosomal_L22"/>
    <property type="match status" value="1"/>
</dbReference>
<keyword evidence="6 10" id="KW-0689">Ribosomal protein</keyword>
<evidence type="ECO:0000256" key="10">
    <source>
        <dbReference type="HAMAP-Rule" id="MF_01331"/>
    </source>
</evidence>
<evidence type="ECO:0000256" key="5">
    <source>
        <dbReference type="ARBA" id="ARBA00022884"/>
    </source>
</evidence>
<evidence type="ECO:0000256" key="1">
    <source>
        <dbReference type="ARBA" id="ARBA00003478"/>
    </source>
</evidence>
<dbReference type="GO" id="GO:0006412">
    <property type="term" value="P:translation"/>
    <property type="evidence" value="ECO:0007669"/>
    <property type="project" value="UniProtKB-UniRule"/>
</dbReference>
<dbReference type="EMBL" id="CP060712">
    <property type="protein sequence ID" value="QNN48649.1"/>
    <property type="molecule type" value="Genomic_DNA"/>
</dbReference>
<evidence type="ECO:0000256" key="4">
    <source>
        <dbReference type="ARBA" id="ARBA00022730"/>
    </source>
</evidence>